<evidence type="ECO:0000313" key="1">
    <source>
        <dbReference type="EMBL" id="PNS23770.1"/>
    </source>
</evidence>
<gene>
    <name evidence="1" type="ORF">POPTR_T039400</name>
</gene>
<name>A0A2K1R905_POPTR</name>
<sequence length="163" mass="18343">MILSEASVFPMSYKRGVREFQSLMHMKLGVDDPTFDNGDDVSISVLPLDPTIQTRTIGVQRLHEEEGEDDDDIQSKDEVINAHYNSDDDDDAAHVPKVQIASLVFRNYYCAFHGKSSACNFALWYCAFHAVGLSATPSEEELSLDFTNNEDEEYVDVARAEKQ</sequence>
<proteinExistence type="predicted"/>
<protein>
    <submittedName>
        <fullName evidence="1">Uncharacterized protein</fullName>
    </submittedName>
</protein>
<reference evidence="1" key="2">
    <citation type="submission" date="2017-07" db="EMBL/GenBank/DDBJ databases">
        <title>WGS assembly of Populus trichocarpa.</title>
        <authorList>
            <person name="Tuskan G."/>
            <person name="Difazio S."/>
            <person name="Jansson S."/>
            <person name="Bohlmann J."/>
            <person name="Grigoriev I."/>
            <person name="Hellsten U."/>
            <person name="Putnam N."/>
            <person name="Ralph S."/>
            <person name="Rombauts S."/>
            <person name="Salamov A."/>
            <person name="Schein J."/>
            <person name="Sterck L."/>
            <person name="Aerts A."/>
            <person name="Bhalerao R."/>
            <person name="Bhalerao R."/>
            <person name="Blaudez D."/>
            <person name="Boerjan W."/>
            <person name="Brun A."/>
            <person name="Brunner A."/>
            <person name="Busov V."/>
            <person name="Campbell M."/>
            <person name="Carlson J."/>
            <person name="Chalot M."/>
            <person name="Chapman J."/>
            <person name="Chen G."/>
            <person name="Cooper D."/>
            <person name="Coutinho P."/>
            <person name="Couturier J."/>
            <person name="Covert S."/>
            <person name="Cronk Q."/>
            <person name="Cunningham R."/>
            <person name="Davis J."/>
            <person name="Degroeve S."/>
            <person name="Dejardin A."/>
            <person name="Depamphilis C."/>
            <person name="Detter J."/>
            <person name="Dirks B."/>
            <person name="Dubchak I."/>
            <person name="Duplessis S."/>
            <person name="Ehlting J."/>
            <person name="Ellis B."/>
            <person name="Gendler K."/>
            <person name="Goodstein D."/>
            <person name="Gribskov M."/>
            <person name="Grimwood J."/>
            <person name="Groover A."/>
            <person name="Gunter L."/>
            <person name="Hamberger B."/>
            <person name="Heinze B."/>
            <person name="Helariutta Y."/>
            <person name="Henrissat B."/>
            <person name="Holligan D."/>
            <person name="Holt R."/>
            <person name="Huang W."/>
            <person name="Islam-Faridi N."/>
            <person name="Jones S."/>
            <person name="Jones-Rhoades M."/>
            <person name="Jorgensen R."/>
            <person name="Joshi C."/>
            <person name="Kangasjarvi J."/>
            <person name="Karlsson J."/>
            <person name="Kelleher C."/>
            <person name="Kirkpatrick R."/>
            <person name="Kirst M."/>
            <person name="Kohler A."/>
            <person name="Kalluri U."/>
            <person name="Larimer F."/>
            <person name="Leebens-Mack J."/>
            <person name="Leple J."/>
            <person name="Locascio P."/>
            <person name="Lou Y."/>
            <person name="Lucas S."/>
            <person name="Martin F."/>
            <person name="Montanini B."/>
            <person name="Napoli C."/>
            <person name="Nelson D."/>
            <person name="Nelson C."/>
            <person name="Nieminen K."/>
            <person name="Nilsson O."/>
            <person name="Pereda V."/>
            <person name="Peter G."/>
            <person name="Philippe R."/>
            <person name="Pilate G."/>
            <person name="Poliakov A."/>
            <person name="Razumovskaya J."/>
            <person name="Richardson P."/>
            <person name="Rinaldi C."/>
            <person name="Ritland K."/>
            <person name="Rouze P."/>
            <person name="Ryaboy D."/>
            <person name="Schmutz J."/>
            <person name="Schrader J."/>
            <person name="Segerman B."/>
            <person name="Shin H."/>
            <person name="Siddiqui A."/>
            <person name="Sterky F."/>
            <person name="Terry A."/>
            <person name="Tsai C."/>
            <person name="Uberbacher E."/>
            <person name="Unneberg P."/>
            <person name="Vahala J."/>
            <person name="Wall K."/>
            <person name="Wessler S."/>
            <person name="Yang G."/>
            <person name="Yin T."/>
            <person name="Douglas C."/>
            <person name="Marra M."/>
            <person name="Sandberg G."/>
            <person name="Van De Peer Y."/>
            <person name="Rokhsar D."/>
        </authorList>
    </citation>
    <scope>NUCLEOTIDE SEQUENCE</scope>
    <source>
        <strain evidence="1">Nisqually-1</strain>
    </source>
</reference>
<organism evidence="1">
    <name type="scientific">Populus trichocarpa</name>
    <name type="common">Western balsam poplar</name>
    <name type="synonym">Populus balsamifera subsp. trichocarpa</name>
    <dbReference type="NCBI Taxonomy" id="3694"/>
    <lineage>
        <taxon>Eukaryota</taxon>
        <taxon>Viridiplantae</taxon>
        <taxon>Streptophyta</taxon>
        <taxon>Embryophyta</taxon>
        <taxon>Tracheophyta</taxon>
        <taxon>Spermatophyta</taxon>
        <taxon>Magnoliopsida</taxon>
        <taxon>eudicotyledons</taxon>
        <taxon>Gunneridae</taxon>
        <taxon>Pentapetalae</taxon>
        <taxon>rosids</taxon>
        <taxon>fabids</taxon>
        <taxon>Malpighiales</taxon>
        <taxon>Salicaceae</taxon>
        <taxon>Saliceae</taxon>
        <taxon>Populus</taxon>
    </lineage>
</organism>
<dbReference type="AlphaFoldDB" id="A0A2K1R905"/>
<dbReference type="EMBL" id="KZ623356">
    <property type="protein sequence ID" value="PNS23770.1"/>
    <property type="molecule type" value="Genomic_DNA"/>
</dbReference>
<accession>A0A2K1R905</accession>
<reference evidence="1" key="1">
    <citation type="journal article" date="2006" name="Science">
        <title>The genome of black cottonwood, Populus trichocarpa (Torr. &amp; Gray).</title>
        <authorList>
            <person name="Tuskan G.A."/>
            <person name="Difazio S."/>
            <person name="Jansson S."/>
            <person name="Bohlmann J."/>
            <person name="Grigoriev I."/>
            <person name="Hellsten U."/>
            <person name="Putnam N."/>
            <person name="Ralph S."/>
            <person name="Rombauts S."/>
            <person name="Salamov A."/>
            <person name="Schein J."/>
            <person name="Sterck L."/>
            <person name="Aerts A."/>
            <person name="Bhalerao R.R."/>
            <person name="Bhalerao R.P."/>
            <person name="Blaudez D."/>
            <person name="Boerjan W."/>
            <person name="Brun A."/>
            <person name="Brunner A."/>
            <person name="Busov V."/>
            <person name="Campbell M."/>
            <person name="Carlson J."/>
            <person name="Chalot M."/>
            <person name="Chapman J."/>
            <person name="Chen G.L."/>
            <person name="Cooper D."/>
            <person name="Coutinho P.M."/>
            <person name="Couturier J."/>
            <person name="Covert S."/>
            <person name="Cronk Q."/>
            <person name="Cunningham R."/>
            <person name="Davis J."/>
            <person name="Degroeve S."/>
            <person name="Dejardin A."/>
            <person name="Depamphilis C."/>
            <person name="Detter J."/>
            <person name="Dirks B."/>
            <person name="Dubchak I."/>
            <person name="Duplessis S."/>
            <person name="Ehlting J."/>
            <person name="Ellis B."/>
            <person name="Gendler K."/>
            <person name="Goodstein D."/>
            <person name="Gribskov M."/>
            <person name="Grimwood J."/>
            <person name="Groover A."/>
            <person name="Gunter L."/>
            <person name="Hamberger B."/>
            <person name="Heinze B."/>
            <person name="Helariutta Y."/>
            <person name="Henrissat B."/>
            <person name="Holligan D."/>
            <person name="Holt R."/>
            <person name="Huang W."/>
            <person name="Islam-Faridi N."/>
            <person name="Jones S."/>
            <person name="Jones-Rhoades M."/>
            <person name="Jorgensen R."/>
            <person name="Joshi C."/>
            <person name="Kangasjarvi J."/>
            <person name="Karlsson J."/>
            <person name="Kelleher C."/>
            <person name="Kirkpatrick R."/>
            <person name="Kirst M."/>
            <person name="Kohler A."/>
            <person name="Kalluri U."/>
            <person name="Larimer F."/>
            <person name="Leebens-Mack J."/>
            <person name="Leple J.C."/>
            <person name="Locascio P."/>
            <person name="Lou Y."/>
            <person name="Lucas S."/>
            <person name="Martin F."/>
            <person name="Montanini B."/>
            <person name="Napoli C."/>
            <person name="Nelson D.R."/>
            <person name="Nelson C."/>
            <person name="Nieminen K."/>
            <person name="Nilsson O."/>
            <person name="Pereda V."/>
            <person name="Peter G."/>
            <person name="Philippe R."/>
            <person name="Pilate G."/>
            <person name="Poliakov A."/>
            <person name="Razumovskaya J."/>
            <person name="Richardson P."/>
            <person name="Rinaldi C."/>
            <person name="Ritland K."/>
            <person name="Rouze P."/>
            <person name="Ryaboy D."/>
            <person name="Schmutz J."/>
            <person name="Schrader J."/>
            <person name="Segerman B."/>
            <person name="Shin H."/>
            <person name="Siddiqui A."/>
            <person name="Sterky F."/>
            <person name="Terry A."/>
            <person name="Tsai C.J."/>
            <person name="Uberbacher E."/>
            <person name="Unneberg P."/>
            <person name="Vahala J."/>
            <person name="Wall K."/>
            <person name="Wessler S."/>
            <person name="Yang G."/>
            <person name="Yin T."/>
            <person name="Douglas C."/>
            <person name="Marra M."/>
            <person name="Sandberg G."/>
            <person name="Van de Peer Y."/>
            <person name="Rokhsar D."/>
        </authorList>
    </citation>
    <scope>NUCLEOTIDE SEQUENCE [LARGE SCALE GENOMIC DNA]</scope>
    <source>
        <strain evidence="1">Nisqually-1</strain>
    </source>
</reference>
<dbReference type="InParanoid" id="A0A2K1R905"/>